<dbReference type="HOGENOM" id="CLU_2585974_0_0_11"/>
<evidence type="ECO:0000256" key="1">
    <source>
        <dbReference type="SAM" id="Phobius"/>
    </source>
</evidence>
<protein>
    <submittedName>
        <fullName evidence="2">Uncharacterized protein</fullName>
    </submittedName>
</protein>
<sequence>MVFAWNGLMALYIPVGIFFVWLAVMTFYTIKNVNAGAYHHDPQTGDTVDPAGRHCRQQRADECVRTIVRNGRVTYDVKRA</sequence>
<reference evidence="3 4" key="3">
    <citation type="submission" date="2016-01" db="EMBL/GenBank/DDBJ databases">
        <title>The new phylogeny of the genus Mycobacterium.</title>
        <authorList>
            <person name="Tarcisio F."/>
            <person name="Conor M."/>
            <person name="Antonella G."/>
            <person name="Elisabetta G."/>
            <person name="Giulia F.S."/>
            <person name="Sara T."/>
            <person name="Anna F."/>
            <person name="Clotilde B."/>
            <person name="Roberto B."/>
            <person name="Veronica D.S."/>
            <person name="Fabio R."/>
            <person name="Monica P."/>
            <person name="Olivier J."/>
            <person name="Enrico T."/>
            <person name="Nicola S."/>
        </authorList>
    </citation>
    <scope>NUCLEOTIDE SEQUENCE [LARGE SCALE GENOMIC DNA]</scope>
    <source>
        <strain evidence="3 4">DSM 44626</strain>
    </source>
</reference>
<organism evidence="2">
    <name type="scientific">Mycobacterium triplex</name>
    <dbReference type="NCBI Taxonomy" id="47839"/>
    <lineage>
        <taxon>Bacteria</taxon>
        <taxon>Bacillati</taxon>
        <taxon>Actinomycetota</taxon>
        <taxon>Actinomycetes</taxon>
        <taxon>Mycobacteriales</taxon>
        <taxon>Mycobacteriaceae</taxon>
        <taxon>Mycobacterium</taxon>
        <taxon>Mycobacterium simiae complex</taxon>
    </lineage>
</organism>
<evidence type="ECO:0000313" key="2">
    <source>
        <dbReference type="EMBL" id="CDO90183.1"/>
    </source>
</evidence>
<dbReference type="STRING" id="47839.BN973_04576"/>
<proteinExistence type="predicted"/>
<keyword evidence="4" id="KW-1185">Reference proteome</keyword>
<dbReference type="AlphaFoldDB" id="A0A024K3V8"/>
<keyword evidence="1" id="KW-0472">Membrane</keyword>
<keyword evidence="1" id="KW-1133">Transmembrane helix</keyword>
<dbReference type="Proteomes" id="UP000193710">
    <property type="component" value="Unassembled WGS sequence"/>
</dbReference>
<evidence type="ECO:0000313" key="3">
    <source>
        <dbReference type="EMBL" id="ORW99985.1"/>
    </source>
</evidence>
<dbReference type="Proteomes" id="UP000028880">
    <property type="component" value="Unassembled WGS sequence"/>
</dbReference>
<reference evidence="2" key="1">
    <citation type="journal article" date="2014" name="Genome Announc.">
        <title>Draft Genome Sequence of Mycobacterium triplex DSM 44626.</title>
        <authorList>
            <person name="Sassi M."/>
            <person name="Croce O."/>
            <person name="Robert C."/>
            <person name="Raoult D."/>
            <person name="Drancourt M."/>
        </authorList>
    </citation>
    <scope>NUCLEOTIDE SEQUENCE [LARGE SCALE GENOMIC DNA]</scope>
    <source>
        <strain evidence="2">DSM 44626</strain>
    </source>
</reference>
<dbReference type="RefSeq" id="WP_036470946.1">
    <property type="nucleotide sequence ID" value="NZ_HG964446.1"/>
</dbReference>
<gene>
    <name evidence="3" type="ORF">AWC29_26915</name>
    <name evidence="2" type="ORF">BN973_04576</name>
</gene>
<accession>A0A024K3V8</accession>
<feature type="transmembrane region" description="Helical" evidence="1">
    <location>
        <begin position="12"/>
        <end position="30"/>
    </location>
</feature>
<dbReference type="EMBL" id="LQPY01000037">
    <property type="protein sequence ID" value="ORW99985.1"/>
    <property type="molecule type" value="Genomic_DNA"/>
</dbReference>
<dbReference type="EMBL" id="HG964446">
    <property type="protein sequence ID" value="CDO90183.1"/>
    <property type="molecule type" value="Genomic_DNA"/>
</dbReference>
<evidence type="ECO:0000313" key="4">
    <source>
        <dbReference type="Proteomes" id="UP000193710"/>
    </source>
</evidence>
<name>A0A024K3V8_9MYCO</name>
<reference evidence="2" key="2">
    <citation type="submission" date="2014-04" db="EMBL/GenBank/DDBJ databases">
        <authorList>
            <person name="Xu Y.W."/>
            <person name="Yang Q."/>
        </authorList>
    </citation>
    <scope>NUCLEOTIDE SEQUENCE</scope>
    <source>
        <strain evidence="2">DSM 44626</strain>
    </source>
</reference>
<keyword evidence="1" id="KW-0812">Transmembrane</keyword>